<accession>A0A397WCH7</accession>
<reference evidence="2 3" key="1">
    <citation type="submission" date="2018-06" db="EMBL/GenBank/DDBJ databases">
        <title>Comparative genomics reveals the genomic features of Rhizophagus irregularis, R. cerebriforme, R. diaphanum and Gigaspora rosea, and their symbiotic lifestyle signature.</title>
        <authorList>
            <person name="Morin E."/>
            <person name="San Clemente H."/>
            <person name="Chen E.C.H."/>
            <person name="De La Providencia I."/>
            <person name="Hainaut M."/>
            <person name="Kuo A."/>
            <person name="Kohler A."/>
            <person name="Murat C."/>
            <person name="Tang N."/>
            <person name="Roy S."/>
            <person name="Loubradou J."/>
            <person name="Henrissat B."/>
            <person name="Grigoriev I.V."/>
            <person name="Corradi N."/>
            <person name="Roux C."/>
            <person name="Martin F.M."/>
        </authorList>
    </citation>
    <scope>NUCLEOTIDE SEQUENCE [LARGE SCALE GENOMIC DNA]</scope>
    <source>
        <strain evidence="2 3">DAOM 194757</strain>
    </source>
</reference>
<evidence type="ECO:0000313" key="2">
    <source>
        <dbReference type="EMBL" id="RIB30673.1"/>
    </source>
</evidence>
<evidence type="ECO:0000313" key="3">
    <source>
        <dbReference type="Proteomes" id="UP000266673"/>
    </source>
</evidence>
<gene>
    <name evidence="2" type="ORF">C2G38_2151959</name>
</gene>
<keyword evidence="3" id="KW-1185">Reference proteome</keyword>
<dbReference type="EMBL" id="QKWP01000007">
    <property type="protein sequence ID" value="RIB30673.1"/>
    <property type="molecule type" value="Genomic_DNA"/>
</dbReference>
<dbReference type="OrthoDB" id="10005910at2759"/>
<dbReference type="PROSITE" id="PS51462">
    <property type="entry name" value="NUDIX"/>
    <property type="match status" value="1"/>
</dbReference>
<sequence>MLSQRIHPDKPYFNMMQGTGGKVDVYTDNNGYEILETEEDAAMHETLEESGIILEEKLQKIWSETVPSQLEWTTQRSTESDKSSDWTWHTFQEVIFMNLIPMLQKNQDFIFQEIGKYFNYCEIESLDEQEENDILPLTEKEFNTFKKKTEKVTTKEIIAIEKYKKGVTLEINRLQGRLTRINKYLNNYYGRKILTNIRFSR</sequence>
<evidence type="ECO:0000259" key="1">
    <source>
        <dbReference type="PROSITE" id="PS51462"/>
    </source>
</evidence>
<dbReference type="AlphaFoldDB" id="A0A397WCH7"/>
<organism evidence="2 3">
    <name type="scientific">Gigaspora rosea</name>
    <dbReference type="NCBI Taxonomy" id="44941"/>
    <lineage>
        <taxon>Eukaryota</taxon>
        <taxon>Fungi</taxon>
        <taxon>Fungi incertae sedis</taxon>
        <taxon>Mucoromycota</taxon>
        <taxon>Glomeromycotina</taxon>
        <taxon>Glomeromycetes</taxon>
        <taxon>Diversisporales</taxon>
        <taxon>Gigasporaceae</taxon>
        <taxon>Gigaspora</taxon>
    </lineage>
</organism>
<dbReference type="Proteomes" id="UP000266673">
    <property type="component" value="Unassembled WGS sequence"/>
</dbReference>
<feature type="domain" description="Nudix hydrolase" evidence="1">
    <location>
        <begin position="1"/>
        <end position="143"/>
    </location>
</feature>
<name>A0A397WCH7_9GLOM</name>
<protein>
    <recommendedName>
        <fullName evidence="1">Nudix hydrolase domain-containing protein</fullName>
    </recommendedName>
</protein>
<proteinExistence type="predicted"/>
<dbReference type="InterPro" id="IPR015797">
    <property type="entry name" value="NUDIX_hydrolase-like_dom_sf"/>
</dbReference>
<dbReference type="InterPro" id="IPR000086">
    <property type="entry name" value="NUDIX_hydrolase_dom"/>
</dbReference>
<comment type="caution">
    <text evidence="2">The sequence shown here is derived from an EMBL/GenBank/DDBJ whole genome shotgun (WGS) entry which is preliminary data.</text>
</comment>
<dbReference type="SUPFAM" id="SSF55811">
    <property type="entry name" value="Nudix"/>
    <property type="match status" value="1"/>
</dbReference>